<reference evidence="2" key="1">
    <citation type="journal article" date="2019" name="bioRxiv">
        <title>The Genome of the Zebra Mussel, Dreissena polymorpha: A Resource for Invasive Species Research.</title>
        <authorList>
            <person name="McCartney M.A."/>
            <person name="Auch B."/>
            <person name="Kono T."/>
            <person name="Mallez S."/>
            <person name="Zhang Y."/>
            <person name="Obille A."/>
            <person name="Becker A."/>
            <person name="Abrahante J.E."/>
            <person name="Garbe J."/>
            <person name="Badalamenti J.P."/>
            <person name="Herman A."/>
            <person name="Mangelson H."/>
            <person name="Liachko I."/>
            <person name="Sullivan S."/>
            <person name="Sone E.D."/>
            <person name="Koren S."/>
            <person name="Silverstein K.A.T."/>
            <person name="Beckman K.B."/>
            <person name="Gohl D.M."/>
        </authorList>
    </citation>
    <scope>NUCLEOTIDE SEQUENCE</scope>
    <source>
        <strain evidence="2">Duluth1</strain>
        <tissue evidence="2">Whole animal</tissue>
    </source>
</reference>
<keyword evidence="3" id="KW-1185">Reference proteome</keyword>
<evidence type="ECO:0000313" key="2">
    <source>
        <dbReference type="EMBL" id="KAH3802941.1"/>
    </source>
</evidence>
<dbReference type="EMBL" id="JAIWYP010000007">
    <property type="protein sequence ID" value="KAH3802941.1"/>
    <property type="molecule type" value="Genomic_DNA"/>
</dbReference>
<accession>A0A9D4J7R6</accession>
<evidence type="ECO:0000256" key="1">
    <source>
        <dbReference type="SAM" id="MobiDB-lite"/>
    </source>
</evidence>
<reference evidence="2" key="2">
    <citation type="submission" date="2020-11" db="EMBL/GenBank/DDBJ databases">
        <authorList>
            <person name="McCartney M.A."/>
            <person name="Auch B."/>
            <person name="Kono T."/>
            <person name="Mallez S."/>
            <person name="Becker A."/>
            <person name="Gohl D.M."/>
            <person name="Silverstein K.A.T."/>
            <person name="Koren S."/>
            <person name="Bechman K.B."/>
            <person name="Herman A."/>
            <person name="Abrahante J.E."/>
            <person name="Garbe J."/>
        </authorList>
    </citation>
    <scope>NUCLEOTIDE SEQUENCE</scope>
    <source>
        <strain evidence="2">Duluth1</strain>
        <tissue evidence="2">Whole animal</tissue>
    </source>
</reference>
<dbReference type="AlphaFoldDB" id="A0A9D4J7R6"/>
<organism evidence="2 3">
    <name type="scientific">Dreissena polymorpha</name>
    <name type="common">Zebra mussel</name>
    <name type="synonym">Mytilus polymorpha</name>
    <dbReference type="NCBI Taxonomy" id="45954"/>
    <lineage>
        <taxon>Eukaryota</taxon>
        <taxon>Metazoa</taxon>
        <taxon>Spiralia</taxon>
        <taxon>Lophotrochozoa</taxon>
        <taxon>Mollusca</taxon>
        <taxon>Bivalvia</taxon>
        <taxon>Autobranchia</taxon>
        <taxon>Heteroconchia</taxon>
        <taxon>Euheterodonta</taxon>
        <taxon>Imparidentia</taxon>
        <taxon>Neoheterodontei</taxon>
        <taxon>Myida</taxon>
        <taxon>Dreissenoidea</taxon>
        <taxon>Dreissenidae</taxon>
        <taxon>Dreissena</taxon>
    </lineage>
</organism>
<sequence>MGNGETGGTEGSTGGGFGGIGGGGSEGDGKKIFSAQRYDAVCQITESASWLRTDVIPIGMDE</sequence>
<name>A0A9D4J7R6_DREPO</name>
<protein>
    <submittedName>
        <fullName evidence="2">Uncharacterized protein</fullName>
    </submittedName>
</protein>
<feature type="compositionally biased region" description="Gly residues" evidence="1">
    <location>
        <begin position="1"/>
        <end position="26"/>
    </location>
</feature>
<dbReference type="Proteomes" id="UP000828390">
    <property type="component" value="Unassembled WGS sequence"/>
</dbReference>
<comment type="caution">
    <text evidence="2">The sequence shown here is derived from an EMBL/GenBank/DDBJ whole genome shotgun (WGS) entry which is preliminary data.</text>
</comment>
<feature type="region of interest" description="Disordered" evidence="1">
    <location>
        <begin position="1"/>
        <end position="29"/>
    </location>
</feature>
<proteinExistence type="predicted"/>
<gene>
    <name evidence="2" type="ORF">DPMN_156639</name>
</gene>
<evidence type="ECO:0000313" key="3">
    <source>
        <dbReference type="Proteomes" id="UP000828390"/>
    </source>
</evidence>